<evidence type="ECO:0000313" key="7">
    <source>
        <dbReference type="Proteomes" id="UP000770785"/>
    </source>
</evidence>
<dbReference type="EC" id="1.8.4.12" evidence="3"/>
<feature type="binding site" evidence="3">
    <location>
        <position position="150"/>
    </location>
    <ligand>
        <name>Zn(2+)</name>
        <dbReference type="ChEBI" id="CHEBI:29105"/>
    </ligand>
</feature>
<dbReference type="PANTHER" id="PTHR10173">
    <property type="entry name" value="METHIONINE SULFOXIDE REDUCTASE"/>
    <property type="match status" value="1"/>
</dbReference>
<dbReference type="Proteomes" id="UP000770785">
    <property type="component" value="Unassembled WGS sequence"/>
</dbReference>
<name>A0ABX0X7V0_9BACT</name>
<comment type="cofactor">
    <cofactor evidence="3">
        <name>Zn(2+)</name>
        <dbReference type="ChEBI" id="CHEBI:29105"/>
    </cofactor>
    <text evidence="3">Binds 1 zinc ion per subunit. The zinc ion is important for the structural integrity of the protein.</text>
</comment>
<comment type="catalytic activity">
    <reaction evidence="2 3">
        <text>L-methionyl-[protein] + [thioredoxin]-disulfide + H2O = L-methionyl-(R)-S-oxide-[protein] + [thioredoxin]-dithiol</text>
        <dbReference type="Rhea" id="RHEA:24164"/>
        <dbReference type="Rhea" id="RHEA-COMP:10698"/>
        <dbReference type="Rhea" id="RHEA-COMP:10700"/>
        <dbReference type="Rhea" id="RHEA-COMP:12313"/>
        <dbReference type="Rhea" id="RHEA-COMP:12314"/>
        <dbReference type="ChEBI" id="CHEBI:15377"/>
        <dbReference type="ChEBI" id="CHEBI:16044"/>
        <dbReference type="ChEBI" id="CHEBI:29950"/>
        <dbReference type="ChEBI" id="CHEBI:45764"/>
        <dbReference type="ChEBI" id="CHEBI:50058"/>
        <dbReference type="EC" id="1.8.4.12"/>
    </reaction>
</comment>
<dbReference type="InterPro" id="IPR028427">
    <property type="entry name" value="Met_Sox_Rdtase_MsrB"/>
</dbReference>
<feature type="binding site" evidence="3">
    <location>
        <position position="101"/>
    </location>
    <ligand>
        <name>Zn(2+)</name>
        <dbReference type="ChEBI" id="CHEBI:29105"/>
    </ligand>
</feature>
<keyword evidence="3" id="KW-0479">Metal-binding</keyword>
<dbReference type="SUPFAM" id="SSF51316">
    <property type="entry name" value="Mss4-like"/>
    <property type="match status" value="1"/>
</dbReference>
<dbReference type="PANTHER" id="PTHR10173:SF57">
    <property type="entry name" value="PEPTIDE-METHIONINE (R)-S-OXIDE REDUCTASE"/>
    <property type="match status" value="1"/>
</dbReference>
<dbReference type="InterPro" id="IPR011057">
    <property type="entry name" value="Mss4-like_sf"/>
</dbReference>
<accession>A0ABX0X7V0</accession>
<keyword evidence="3" id="KW-0862">Zinc</keyword>
<comment type="caution">
    <text evidence="6">The sequence shown here is derived from an EMBL/GenBank/DDBJ whole genome shotgun (WGS) entry which is preliminary data.</text>
</comment>
<dbReference type="PROSITE" id="PS51790">
    <property type="entry name" value="MSRB"/>
    <property type="match status" value="1"/>
</dbReference>
<feature type="binding site" evidence="3">
    <location>
        <position position="104"/>
    </location>
    <ligand>
        <name>Zn(2+)</name>
        <dbReference type="ChEBI" id="CHEBI:29105"/>
    </ligand>
</feature>
<evidence type="ECO:0000259" key="5">
    <source>
        <dbReference type="PROSITE" id="PS51790"/>
    </source>
</evidence>
<keyword evidence="1 3" id="KW-0560">Oxidoreductase</keyword>
<comment type="similarity">
    <text evidence="3">Belongs to the MsrB Met sulfoxide reductase family.</text>
</comment>
<dbReference type="Gene3D" id="2.170.150.20">
    <property type="entry name" value="Peptide methionine sulfoxide reductase"/>
    <property type="match status" value="1"/>
</dbReference>
<evidence type="ECO:0000256" key="2">
    <source>
        <dbReference type="ARBA" id="ARBA00048488"/>
    </source>
</evidence>
<feature type="domain" description="MsrB" evidence="5">
    <location>
        <begin position="62"/>
        <end position="184"/>
    </location>
</feature>
<dbReference type="InterPro" id="IPR002579">
    <property type="entry name" value="Met_Sox_Rdtase_MsrB_dom"/>
</dbReference>
<dbReference type="PROSITE" id="PS51257">
    <property type="entry name" value="PROKAR_LIPOPROTEIN"/>
    <property type="match status" value="1"/>
</dbReference>
<feature type="binding site" evidence="3">
    <location>
        <position position="153"/>
    </location>
    <ligand>
        <name>Zn(2+)</name>
        <dbReference type="ChEBI" id="CHEBI:29105"/>
    </ligand>
</feature>
<keyword evidence="7" id="KW-1185">Reference proteome</keyword>
<evidence type="ECO:0000256" key="1">
    <source>
        <dbReference type="ARBA" id="ARBA00023002"/>
    </source>
</evidence>
<protein>
    <recommendedName>
        <fullName evidence="3">Peptide methionine sulfoxide reductase MsrB</fullName>
        <ecNumber evidence="3">1.8.4.12</ecNumber>
    </recommendedName>
    <alternativeName>
        <fullName evidence="3">Peptide-methionine (R)-S-oxide reductase</fullName>
    </alternativeName>
</protein>
<reference evidence="6 7" key="1">
    <citation type="submission" date="2020-03" db="EMBL/GenBank/DDBJ databases">
        <title>Genomic Encyclopedia of Type Strains, Phase IV (KMG-IV): sequencing the most valuable type-strain genomes for metagenomic binning, comparative biology and taxonomic classification.</title>
        <authorList>
            <person name="Goeker M."/>
        </authorList>
    </citation>
    <scope>NUCLEOTIDE SEQUENCE [LARGE SCALE GENOMIC DNA]</scope>
    <source>
        <strain evidence="6 7">DSM 105096</strain>
    </source>
</reference>
<feature type="chain" id="PRO_5046285021" description="Peptide methionine sulfoxide reductase MsrB" evidence="4">
    <location>
        <begin position="19"/>
        <end position="194"/>
    </location>
</feature>
<dbReference type="Pfam" id="PF01641">
    <property type="entry name" value="SelR"/>
    <property type="match status" value="1"/>
</dbReference>
<dbReference type="EMBL" id="JAATJH010000001">
    <property type="protein sequence ID" value="NJC25314.1"/>
    <property type="molecule type" value="Genomic_DNA"/>
</dbReference>
<keyword evidence="4" id="KW-0732">Signal</keyword>
<evidence type="ECO:0000256" key="3">
    <source>
        <dbReference type="HAMAP-Rule" id="MF_01400"/>
    </source>
</evidence>
<feature type="signal peptide" evidence="4">
    <location>
        <begin position="1"/>
        <end position="18"/>
    </location>
</feature>
<evidence type="ECO:0000313" key="6">
    <source>
        <dbReference type="EMBL" id="NJC25314.1"/>
    </source>
</evidence>
<dbReference type="GO" id="GO:0033743">
    <property type="term" value="F:peptide-methionine (R)-S-oxide reductase activity"/>
    <property type="evidence" value="ECO:0007669"/>
    <property type="project" value="UniProtKB-EC"/>
</dbReference>
<proteinExistence type="inferred from homology"/>
<evidence type="ECO:0000256" key="4">
    <source>
        <dbReference type="SAM" id="SignalP"/>
    </source>
</evidence>
<dbReference type="HAMAP" id="MF_01400">
    <property type="entry name" value="MsrB"/>
    <property type="match status" value="1"/>
</dbReference>
<sequence>MRSFSILLSLLFLIAVSAACNSQGQVATTMSEETATVENNPVAFKYDPPAEAGKVTTVDESDDYWRENLSSQAYNVLREDGTERSFTSPLNDEKRAGIFTCAACGLPLFSSDTKFESGTGWPSFYEPIDAAYVTQDEDVRYGMRRVEVSCARCGGHQGHVFPDGPKPTGLRYCINGVAMNFAPATDLGIELEEK</sequence>
<feature type="active site" description="Nucleophile" evidence="3">
    <location>
        <position position="173"/>
    </location>
</feature>
<organism evidence="6 7">
    <name type="scientific">Neolewinella antarctica</name>
    <dbReference type="NCBI Taxonomy" id="442734"/>
    <lineage>
        <taxon>Bacteria</taxon>
        <taxon>Pseudomonadati</taxon>
        <taxon>Bacteroidota</taxon>
        <taxon>Saprospiria</taxon>
        <taxon>Saprospirales</taxon>
        <taxon>Lewinellaceae</taxon>
        <taxon>Neolewinella</taxon>
    </lineage>
</organism>
<gene>
    <name evidence="3" type="primary">msrB</name>
    <name evidence="6" type="ORF">GGR27_000795</name>
</gene>
<dbReference type="NCBIfam" id="TIGR00357">
    <property type="entry name" value="peptide-methionine (R)-S-oxide reductase MsrB"/>
    <property type="match status" value="1"/>
</dbReference>